<protein>
    <submittedName>
        <fullName evidence="2">Uncharacterized protein</fullName>
    </submittedName>
</protein>
<evidence type="ECO:0000313" key="3">
    <source>
        <dbReference type="Proteomes" id="UP001500620"/>
    </source>
</evidence>
<feature type="region of interest" description="Disordered" evidence="1">
    <location>
        <begin position="1"/>
        <end position="20"/>
    </location>
</feature>
<gene>
    <name evidence="2" type="ORF">GCM10022255_051000</name>
</gene>
<evidence type="ECO:0000256" key="1">
    <source>
        <dbReference type="SAM" id="MobiDB-lite"/>
    </source>
</evidence>
<comment type="caution">
    <text evidence="2">The sequence shown here is derived from an EMBL/GenBank/DDBJ whole genome shotgun (WGS) entry which is preliminary data.</text>
</comment>
<keyword evidence="3" id="KW-1185">Reference proteome</keyword>
<proteinExistence type="predicted"/>
<dbReference type="EMBL" id="BAABAT010000014">
    <property type="protein sequence ID" value="GAA4252788.1"/>
    <property type="molecule type" value="Genomic_DNA"/>
</dbReference>
<dbReference type="Proteomes" id="UP001500620">
    <property type="component" value="Unassembled WGS sequence"/>
</dbReference>
<feature type="compositionally biased region" description="Polar residues" evidence="1">
    <location>
        <begin position="1"/>
        <end position="12"/>
    </location>
</feature>
<sequence length="485" mass="53340">MSKSMSEQNGGPNMSEERQRRLAALRAWHAEWAEKWGVDASPYEGQSLADFDARITPEAEADYQRHADEIMGVTRPEPEPLRIPEGMGPIPIVPVPLEQAPPAAADAPLARTPSEALFYLELQPCPRCGERRTAWSSALSRLDGGTLAERYFGACGNCGEQREYVFRLPERHLPRPAGADVFYGGPEPSQLFDPGQWLGMADPLLEQIRADIAAGDTAAARQHTEVAWVHIDEALKFVPDGADAVPESAFWTEAGRERYRRDPRRFTRRRLLLLQEMLRTDVGAPSWASAPDAPGTPGGIARPPLARTSAEAHLYLDLQPCVCGATRAQWRSQVRGLDGDLAREYEASCPQCGRDRRFVFRLPQEPPAPSREGADFSYGDGPHSELIDPGQWLGESDRLARSVPMLPAGADAAQRERFRFAIGRAAAALSEAARFAPPGASAVPEEACFTEAGRALFRAEPGRFRLDRLAAVRGSYLQLLELAER</sequence>
<evidence type="ECO:0000313" key="2">
    <source>
        <dbReference type="EMBL" id="GAA4252788.1"/>
    </source>
</evidence>
<name>A0ABP8DCR2_9ACTN</name>
<accession>A0ABP8DCR2</accession>
<reference evidence="3" key="1">
    <citation type="journal article" date="2019" name="Int. J. Syst. Evol. Microbiol.">
        <title>The Global Catalogue of Microorganisms (GCM) 10K type strain sequencing project: providing services to taxonomists for standard genome sequencing and annotation.</title>
        <authorList>
            <consortium name="The Broad Institute Genomics Platform"/>
            <consortium name="The Broad Institute Genome Sequencing Center for Infectious Disease"/>
            <person name="Wu L."/>
            <person name="Ma J."/>
        </authorList>
    </citation>
    <scope>NUCLEOTIDE SEQUENCE [LARGE SCALE GENOMIC DNA]</scope>
    <source>
        <strain evidence="3">JCM 17441</strain>
    </source>
</reference>
<organism evidence="2 3">
    <name type="scientific">Dactylosporangium darangshiense</name>
    <dbReference type="NCBI Taxonomy" id="579108"/>
    <lineage>
        <taxon>Bacteria</taxon>
        <taxon>Bacillati</taxon>
        <taxon>Actinomycetota</taxon>
        <taxon>Actinomycetes</taxon>
        <taxon>Micromonosporales</taxon>
        <taxon>Micromonosporaceae</taxon>
        <taxon>Dactylosporangium</taxon>
    </lineage>
</organism>